<dbReference type="Proteomes" id="UP000316252">
    <property type="component" value="Unassembled WGS sequence"/>
</dbReference>
<dbReference type="GO" id="GO:0003677">
    <property type="term" value="F:DNA binding"/>
    <property type="evidence" value="ECO:0007669"/>
    <property type="project" value="InterPro"/>
</dbReference>
<name>A0A506Y368_9MICO</name>
<dbReference type="CDD" id="cd00093">
    <property type="entry name" value="HTH_XRE"/>
    <property type="match status" value="1"/>
</dbReference>
<sequence>MDLRAEISEFLRSRRARVTPESAGLSAGGNRRVPGLRREEVAVLAAISVDWYVRIERGNLSGVSDAVLHALADALQLEDAERQHLFDLARATAGPTRRVAAPRASAGTISPGLMAMLESMTGIPAWVRNHRFEVLAANPLARALYSPLFGSEIAQGNNALFTFLDPLARDFFVDWERSSDDIVAVLRGYAGAHPDDRRLSTLIGQLVTQSSEFSRRWAAHDVKHHRTGRKRLHHPVVGRLELGYEALTVPADPSLHLFAYHPLDQPSREALQLLASWDATERADDESAEVSPPAR</sequence>
<dbReference type="Gene3D" id="3.30.450.180">
    <property type="match status" value="1"/>
</dbReference>
<dbReference type="AlphaFoldDB" id="A0A506Y368"/>
<feature type="domain" description="HTH cro/C1-type" evidence="1">
    <location>
        <begin position="10"/>
        <end position="82"/>
    </location>
</feature>
<evidence type="ECO:0000313" key="2">
    <source>
        <dbReference type="EMBL" id="TPW75418.1"/>
    </source>
</evidence>
<protein>
    <submittedName>
        <fullName evidence="2">Helix-turn-helix domain-containing protein</fullName>
    </submittedName>
</protein>
<dbReference type="EMBL" id="VHQG01000002">
    <property type="protein sequence ID" value="TPW75418.1"/>
    <property type="molecule type" value="Genomic_DNA"/>
</dbReference>
<dbReference type="InterPro" id="IPR001387">
    <property type="entry name" value="Cro/C1-type_HTH"/>
</dbReference>
<gene>
    <name evidence="2" type="ORF">FJ657_05835</name>
</gene>
<dbReference type="PANTHER" id="PTHR35010">
    <property type="entry name" value="BLL4672 PROTEIN-RELATED"/>
    <property type="match status" value="1"/>
</dbReference>
<dbReference type="InterPro" id="IPR010982">
    <property type="entry name" value="Lambda_DNA-bd_dom_sf"/>
</dbReference>
<proteinExistence type="predicted"/>
<dbReference type="SMART" id="SM00530">
    <property type="entry name" value="HTH_XRE"/>
    <property type="match status" value="1"/>
</dbReference>
<dbReference type="Gene3D" id="1.10.260.40">
    <property type="entry name" value="lambda repressor-like DNA-binding domains"/>
    <property type="match status" value="1"/>
</dbReference>
<dbReference type="InterPro" id="IPR041413">
    <property type="entry name" value="MLTR_LBD"/>
</dbReference>
<dbReference type="RefSeq" id="WP_141162778.1">
    <property type="nucleotide sequence ID" value="NZ_VHQG01000002.1"/>
</dbReference>
<dbReference type="Pfam" id="PF17765">
    <property type="entry name" value="MLTR_LBD"/>
    <property type="match status" value="1"/>
</dbReference>
<accession>A0A506Y368</accession>
<dbReference type="PANTHER" id="PTHR35010:SF2">
    <property type="entry name" value="BLL4672 PROTEIN"/>
    <property type="match status" value="1"/>
</dbReference>
<comment type="caution">
    <text evidence="2">The sequence shown here is derived from an EMBL/GenBank/DDBJ whole genome shotgun (WGS) entry which is preliminary data.</text>
</comment>
<dbReference type="Pfam" id="PF13560">
    <property type="entry name" value="HTH_31"/>
    <property type="match status" value="1"/>
</dbReference>
<dbReference type="OrthoDB" id="3518652at2"/>
<dbReference type="SUPFAM" id="SSF47413">
    <property type="entry name" value="lambda repressor-like DNA-binding domains"/>
    <property type="match status" value="1"/>
</dbReference>
<evidence type="ECO:0000313" key="3">
    <source>
        <dbReference type="Proteomes" id="UP000316252"/>
    </source>
</evidence>
<keyword evidence="3" id="KW-1185">Reference proteome</keyword>
<organism evidence="2 3">
    <name type="scientific">Schumannella soli</name>
    <dbReference type="NCBI Taxonomy" id="2590779"/>
    <lineage>
        <taxon>Bacteria</taxon>
        <taxon>Bacillati</taxon>
        <taxon>Actinomycetota</taxon>
        <taxon>Actinomycetes</taxon>
        <taxon>Micrococcales</taxon>
        <taxon>Microbacteriaceae</taxon>
        <taxon>Schumannella</taxon>
    </lineage>
</organism>
<reference evidence="2 3" key="1">
    <citation type="submission" date="2019-06" db="EMBL/GenBank/DDBJ databases">
        <authorList>
            <person name="Li F."/>
        </authorList>
    </citation>
    <scope>NUCLEOTIDE SEQUENCE [LARGE SCALE GENOMIC DNA]</scope>
    <source>
        <strain evidence="2 3">10F1D-1</strain>
    </source>
</reference>
<evidence type="ECO:0000259" key="1">
    <source>
        <dbReference type="SMART" id="SM00530"/>
    </source>
</evidence>